<gene>
    <name evidence="2" type="ORF">LF1_11370</name>
</gene>
<comment type="caution">
    <text evidence="2">The sequence shown here is derived from an EMBL/GenBank/DDBJ whole genome shotgun (WGS) entry which is preliminary data.</text>
</comment>
<accession>A0A5B1CFD2</accession>
<dbReference type="EMBL" id="VRLW01000001">
    <property type="protein sequence ID" value="KAA1258615.1"/>
    <property type="molecule type" value="Genomic_DNA"/>
</dbReference>
<feature type="region of interest" description="Disordered" evidence="1">
    <location>
        <begin position="31"/>
        <end position="112"/>
    </location>
</feature>
<organism evidence="2 3">
    <name type="scientific">Rubripirellula obstinata</name>
    <dbReference type="NCBI Taxonomy" id="406547"/>
    <lineage>
        <taxon>Bacteria</taxon>
        <taxon>Pseudomonadati</taxon>
        <taxon>Planctomycetota</taxon>
        <taxon>Planctomycetia</taxon>
        <taxon>Pirellulales</taxon>
        <taxon>Pirellulaceae</taxon>
        <taxon>Rubripirellula</taxon>
    </lineage>
</organism>
<evidence type="ECO:0000256" key="1">
    <source>
        <dbReference type="SAM" id="MobiDB-lite"/>
    </source>
</evidence>
<feature type="compositionally biased region" description="Basic residues" evidence="1">
    <location>
        <begin position="73"/>
        <end position="86"/>
    </location>
</feature>
<sequence length="150" mass="16751">MRGLPHKRASFRVRFRGRGLHAHLGLGKPLSVTTIRAPRRRPSSATPGGYSTIADGATANPPGVADTPYGRSSTRRRTPLHQRQSRRQPPDEVRLPPRHHSPLTVKQDANASLRVDRYRDDVHHADKKRGAYTPLKRHFTDATIGYADSV</sequence>
<dbReference type="AlphaFoldDB" id="A0A5B1CFD2"/>
<dbReference type="Proteomes" id="UP000322699">
    <property type="component" value="Unassembled WGS sequence"/>
</dbReference>
<name>A0A5B1CFD2_9BACT</name>
<evidence type="ECO:0000313" key="3">
    <source>
        <dbReference type="Proteomes" id="UP000322699"/>
    </source>
</evidence>
<evidence type="ECO:0000313" key="2">
    <source>
        <dbReference type="EMBL" id="KAA1258615.1"/>
    </source>
</evidence>
<reference evidence="2 3" key="1">
    <citation type="submission" date="2019-08" db="EMBL/GenBank/DDBJ databases">
        <title>Deep-cultivation of Planctomycetes and their phenomic and genomic characterization uncovers novel biology.</title>
        <authorList>
            <person name="Wiegand S."/>
            <person name="Jogler M."/>
            <person name="Boedeker C."/>
            <person name="Pinto D."/>
            <person name="Vollmers J."/>
            <person name="Rivas-Marin E."/>
            <person name="Kohn T."/>
            <person name="Peeters S.H."/>
            <person name="Heuer A."/>
            <person name="Rast P."/>
            <person name="Oberbeckmann S."/>
            <person name="Bunk B."/>
            <person name="Jeske O."/>
            <person name="Meyerdierks A."/>
            <person name="Storesund J.E."/>
            <person name="Kallscheuer N."/>
            <person name="Luecker S."/>
            <person name="Lage O.M."/>
            <person name="Pohl T."/>
            <person name="Merkel B.J."/>
            <person name="Hornburger P."/>
            <person name="Mueller R.-W."/>
            <person name="Bruemmer F."/>
            <person name="Labrenz M."/>
            <person name="Spormann A.M."/>
            <person name="Op Den Camp H."/>
            <person name="Overmann J."/>
            <person name="Amann R."/>
            <person name="Jetten M.S.M."/>
            <person name="Mascher T."/>
            <person name="Medema M.H."/>
            <person name="Devos D.P."/>
            <person name="Kaster A.-K."/>
            <person name="Ovreas L."/>
            <person name="Rohde M."/>
            <person name="Galperin M.Y."/>
            <person name="Jogler C."/>
        </authorList>
    </citation>
    <scope>NUCLEOTIDE SEQUENCE [LARGE SCALE GENOMIC DNA]</scope>
    <source>
        <strain evidence="2 3">LF1</strain>
    </source>
</reference>
<proteinExistence type="predicted"/>
<keyword evidence="3" id="KW-1185">Reference proteome</keyword>
<protein>
    <submittedName>
        <fullName evidence="2">Uncharacterized protein</fullName>
    </submittedName>
</protein>